<feature type="transmembrane region" description="Helical" evidence="6">
    <location>
        <begin position="12"/>
        <end position="32"/>
    </location>
</feature>
<comment type="subcellular location">
    <subcellularLocation>
        <location evidence="1">Membrane</location>
        <topology evidence="1">Multi-pass membrane protein</topology>
    </subcellularLocation>
</comment>
<dbReference type="OrthoDB" id="10001768at2759"/>
<organism evidence="7 8">
    <name type="scientific">Holothuria leucospilota</name>
    <name type="common">Black long sea cucumber</name>
    <name type="synonym">Mertensiothuria leucospilota</name>
    <dbReference type="NCBI Taxonomy" id="206669"/>
    <lineage>
        <taxon>Eukaryota</taxon>
        <taxon>Metazoa</taxon>
        <taxon>Echinodermata</taxon>
        <taxon>Eleutherozoa</taxon>
        <taxon>Echinozoa</taxon>
        <taxon>Holothuroidea</taxon>
        <taxon>Aspidochirotacea</taxon>
        <taxon>Aspidochirotida</taxon>
        <taxon>Holothuriidae</taxon>
        <taxon>Holothuria</taxon>
    </lineage>
</organism>
<dbReference type="InterPro" id="IPR004031">
    <property type="entry name" value="PMP22/EMP/MP20/Claudin"/>
</dbReference>
<sequence length="249" mass="28335">MCKLYSAGNFRMLCGISVIFGLLAWVFITIAVSTNKWLIAEDTRVENYTNDQGENVNATIYYRTVMGIWDFCHGTYLVDENGDRTLLRHPCIKVEFFLRNVTQDEAYLSYFKSLMAFELISVLAVFIGTLIASVAMVQQHPLAVLVAGFTMFFSGLFMLVGHVMMLSTHTSEKSEDEVNDVTTSEHYGLYLGWSFVFAWFAFTFCLISGAILLDLYRVCRKYMDEYGNQNPSRVKKMQRSKAVHVGATI</sequence>
<feature type="transmembrane region" description="Helical" evidence="6">
    <location>
        <begin position="142"/>
        <end position="167"/>
    </location>
</feature>
<protein>
    <submittedName>
        <fullName evidence="7">Voltage-dependent calcium channel gamma-7 subunit</fullName>
    </submittedName>
</protein>
<dbReference type="Proteomes" id="UP001152320">
    <property type="component" value="Chromosome 8"/>
</dbReference>
<evidence type="ECO:0000256" key="3">
    <source>
        <dbReference type="ARBA" id="ARBA00022692"/>
    </source>
</evidence>
<dbReference type="Pfam" id="PF13903">
    <property type="entry name" value="Claudin_2"/>
    <property type="match status" value="1"/>
</dbReference>
<evidence type="ECO:0000256" key="5">
    <source>
        <dbReference type="ARBA" id="ARBA00023136"/>
    </source>
</evidence>
<evidence type="ECO:0000313" key="8">
    <source>
        <dbReference type="Proteomes" id="UP001152320"/>
    </source>
</evidence>
<reference evidence="7" key="1">
    <citation type="submission" date="2021-10" db="EMBL/GenBank/DDBJ databases">
        <title>Tropical sea cucumber genome reveals ecological adaptation and Cuvierian tubules defense mechanism.</title>
        <authorList>
            <person name="Chen T."/>
        </authorList>
    </citation>
    <scope>NUCLEOTIDE SEQUENCE</scope>
    <source>
        <strain evidence="7">Nanhai2018</strain>
        <tissue evidence="7">Muscle</tissue>
    </source>
</reference>
<keyword evidence="3 6" id="KW-0812">Transmembrane</keyword>
<keyword evidence="5 6" id="KW-0472">Membrane</keyword>
<accession>A0A9Q1C3R7</accession>
<keyword evidence="8" id="KW-1185">Reference proteome</keyword>
<dbReference type="InterPro" id="IPR050579">
    <property type="entry name" value="PMP-22/EMP/MP20-like"/>
</dbReference>
<dbReference type="AlphaFoldDB" id="A0A9Q1C3R7"/>
<comment type="caution">
    <text evidence="7">The sequence shown here is derived from an EMBL/GenBank/DDBJ whole genome shotgun (WGS) entry which is preliminary data.</text>
</comment>
<gene>
    <name evidence="7" type="ORF">HOLleu_18799</name>
</gene>
<feature type="transmembrane region" description="Helical" evidence="6">
    <location>
        <begin position="187"/>
        <end position="213"/>
    </location>
</feature>
<dbReference type="GO" id="GO:0005886">
    <property type="term" value="C:plasma membrane"/>
    <property type="evidence" value="ECO:0007669"/>
    <property type="project" value="TreeGrafter"/>
</dbReference>
<feature type="transmembrane region" description="Helical" evidence="6">
    <location>
        <begin position="114"/>
        <end position="135"/>
    </location>
</feature>
<comment type="similarity">
    <text evidence="2">Belongs to the PMP-22/EMP/MP20 family. CACNG subfamily.</text>
</comment>
<evidence type="ECO:0000256" key="6">
    <source>
        <dbReference type="SAM" id="Phobius"/>
    </source>
</evidence>
<name>A0A9Q1C3R7_HOLLE</name>
<dbReference type="Gene3D" id="1.20.140.150">
    <property type="match status" value="1"/>
</dbReference>
<evidence type="ECO:0000256" key="1">
    <source>
        <dbReference type="ARBA" id="ARBA00004141"/>
    </source>
</evidence>
<dbReference type="PANTHER" id="PTHR10671">
    <property type="entry name" value="EPITHELIAL MEMBRANE PROTEIN-RELATED"/>
    <property type="match status" value="1"/>
</dbReference>
<dbReference type="InterPro" id="IPR008368">
    <property type="entry name" value="VDCC_gsu"/>
</dbReference>
<keyword evidence="4 6" id="KW-1133">Transmembrane helix</keyword>
<dbReference type="GO" id="GO:0006816">
    <property type="term" value="P:calcium ion transport"/>
    <property type="evidence" value="ECO:0007669"/>
    <property type="project" value="InterPro"/>
</dbReference>
<evidence type="ECO:0000256" key="2">
    <source>
        <dbReference type="ARBA" id="ARBA00007111"/>
    </source>
</evidence>
<evidence type="ECO:0000313" key="7">
    <source>
        <dbReference type="EMBL" id="KAJ8037870.1"/>
    </source>
</evidence>
<evidence type="ECO:0000256" key="4">
    <source>
        <dbReference type="ARBA" id="ARBA00022989"/>
    </source>
</evidence>
<dbReference type="EMBL" id="JAIZAY010000008">
    <property type="protein sequence ID" value="KAJ8037870.1"/>
    <property type="molecule type" value="Genomic_DNA"/>
</dbReference>
<dbReference type="PANTHER" id="PTHR10671:SF108">
    <property type="entry name" value="CLAUDIN FAMILY PROTEIN-RELATED"/>
    <property type="match status" value="1"/>
</dbReference>
<proteinExistence type="inferred from homology"/>
<dbReference type="PRINTS" id="PR01792">
    <property type="entry name" value="VDCCGAMMA"/>
</dbReference>